<dbReference type="PROSITE" id="PS50943">
    <property type="entry name" value="HTH_CROC1"/>
    <property type="match status" value="1"/>
</dbReference>
<dbReference type="InterPro" id="IPR010982">
    <property type="entry name" value="Lambda_DNA-bd_dom_sf"/>
</dbReference>
<reference evidence="2 3" key="1">
    <citation type="submission" date="2020-07" db="EMBL/GenBank/DDBJ databases">
        <authorList>
            <person name="Sun Q."/>
        </authorList>
    </citation>
    <scope>NUCLEOTIDE SEQUENCE [LARGE SCALE GENOMIC DNA]</scope>
    <source>
        <strain evidence="2 3">CGMCC 1.13654</strain>
    </source>
</reference>
<dbReference type="Gene3D" id="1.10.260.40">
    <property type="entry name" value="lambda repressor-like DNA-binding domains"/>
    <property type="match status" value="1"/>
</dbReference>
<name>A0A838L1J6_9SPHN</name>
<dbReference type="CDD" id="cd00093">
    <property type="entry name" value="HTH_XRE"/>
    <property type="match status" value="1"/>
</dbReference>
<organism evidence="2 3">
    <name type="scientific">Sphingomonas chungangi</name>
    <dbReference type="NCBI Taxonomy" id="2683589"/>
    <lineage>
        <taxon>Bacteria</taxon>
        <taxon>Pseudomonadati</taxon>
        <taxon>Pseudomonadota</taxon>
        <taxon>Alphaproteobacteria</taxon>
        <taxon>Sphingomonadales</taxon>
        <taxon>Sphingomonadaceae</taxon>
        <taxon>Sphingomonas</taxon>
    </lineage>
</organism>
<dbReference type="EMBL" id="JACEIB010000001">
    <property type="protein sequence ID" value="MBA2932810.1"/>
    <property type="molecule type" value="Genomic_DNA"/>
</dbReference>
<evidence type="ECO:0000259" key="1">
    <source>
        <dbReference type="PROSITE" id="PS50943"/>
    </source>
</evidence>
<dbReference type="InterPro" id="IPR001387">
    <property type="entry name" value="Cro/C1-type_HTH"/>
</dbReference>
<dbReference type="RefSeq" id="WP_160364900.1">
    <property type="nucleotide sequence ID" value="NZ_JACEIB010000001.1"/>
</dbReference>
<keyword evidence="3" id="KW-1185">Reference proteome</keyword>
<comment type="caution">
    <text evidence="2">The sequence shown here is derived from an EMBL/GenBank/DDBJ whole genome shotgun (WGS) entry which is preliminary data.</text>
</comment>
<evidence type="ECO:0000313" key="2">
    <source>
        <dbReference type="EMBL" id="MBA2932810.1"/>
    </source>
</evidence>
<gene>
    <name evidence="2" type="ORF">HZF05_01750</name>
</gene>
<dbReference type="GO" id="GO:0003677">
    <property type="term" value="F:DNA binding"/>
    <property type="evidence" value="ECO:0007669"/>
    <property type="project" value="InterPro"/>
</dbReference>
<feature type="domain" description="HTH cro/C1-type" evidence="1">
    <location>
        <begin position="64"/>
        <end position="119"/>
    </location>
</feature>
<proteinExistence type="predicted"/>
<protein>
    <submittedName>
        <fullName evidence="2">Helix-turn-helix transcriptional regulator</fullName>
    </submittedName>
</protein>
<dbReference type="SUPFAM" id="SSF47413">
    <property type="entry name" value="lambda repressor-like DNA-binding domains"/>
    <property type="match status" value="1"/>
</dbReference>
<dbReference type="AlphaFoldDB" id="A0A838L1J6"/>
<evidence type="ECO:0000313" key="3">
    <source>
        <dbReference type="Proteomes" id="UP000570166"/>
    </source>
</evidence>
<sequence length="119" mass="12541">MGRGVQQIVSPQGDVLVVMPLAHFERLSAAAGSFMLDTTANDASPEQLTPPEVREAIEAGESPLAAWRRFRQISQSALARAAGVSRFTVMRIESAGAGAGNRQSRRLLAAALDIPASAI</sequence>
<dbReference type="Proteomes" id="UP000570166">
    <property type="component" value="Unassembled WGS sequence"/>
</dbReference>
<accession>A0A838L1J6</accession>